<reference evidence="2" key="1">
    <citation type="submission" date="2022-01" db="EMBL/GenBank/DDBJ databases">
        <authorList>
            <person name="King R."/>
        </authorList>
    </citation>
    <scope>NUCLEOTIDE SEQUENCE</scope>
</reference>
<dbReference type="OrthoDB" id="78308at2759"/>
<dbReference type="PANTHER" id="PTHR24110">
    <property type="entry name" value="CENTROSOMAL PROTEIN OF 78 KDA"/>
    <property type="match status" value="1"/>
</dbReference>
<dbReference type="InterPro" id="IPR001611">
    <property type="entry name" value="Leu-rich_rpt"/>
</dbReference>
<dbReference type="Gene3D" id="3.80.10.10">
    <property type="entry name" value="Ribonuclease Inhibitor"/>
    <property type="match status" value="2"/>
</dbReference>
<dbReference type="EMBL" id="OV725083">
    <property type="protein sequence ID" value="CAH1406858.1"/>
    <property type="molecule type" value="Genomic_DNA"/>
</dbReference>
<dbReference type="GO" id="GO:0036064">
    <property type="term" value="C:ciliary basal body"/>
    <property type="evidence" value="ECO:0007669"/>
    <property type="project" value="TreeGrafter"/>
</dbReference>
<dbReference type="GO" id="GO:0005813">
    <property type="term" value="C:centrosome"/>
    <property type="evidence" value="ECO:0007669"/>
    <property type="project" value="TreeGrafter"/>
</dbReference>
<dbReference type="AlphaFoldDB" id="A0A9P0HPY6"/>
<gene>
    <name evidence="2" type="ORF">NEZAVI_LOCUS14699</name>
</gene>
<sequence>MLAVDQTTRLRALNENYVSLEVNADNPELVDLSNLLHQKNNRVHCLELYDSSNQSKEIDLKLFLAIKCNLIYNDSLTVLILKKIILGKKQIELLAEALSTARWIQHLSLQECGLTDECCKILCNSLPKAPSISTLDISGNKITAEGAVAISNLLKHEALSRGISCWIRSLRGRTVDKKKVLGLSRLTLNDNFITDEGLEHIVDCLYDDFWIKAIDMQNCYVTNEGAKLVLRLLDVNNDIAVFDLRHNNGISTMLLTSIIKKIARNKKPLSDENGGEWLSSQNEKLEDIPEYGQILPKSSSVTRKNSATNISNHLRRTQSCRDQRNQRFGSVPVWKRISAEHLK</sequence>
<feature type="compositionally biased region" description="Polar residues" evidence="1">
    <location>
        <begin position="298"/>
        <end position="312"/>
    </location>
</feature>
<name>A0A9P0HPY6_NEZVI</name>
<dbReference type="GO" id="GO:0044782">
    <property type="term" value="P:cilium organization"/>
    <property type="evidence" value="ECO:0007669"/>
    <property type="project" value="TreeGrafter"/>
</dbReference>
<dbReference type="SMART" id="SM00368">
    <property type="entry name" value="LRR_RI"/>
    <property type="match status" value="4"/>
</dbReference>
<dbReference type="PANTHER" id="PTHR24110:SF3">
    <property type="entry name" value="CENTROSOMAL PROTEIN OF 78 KDA"/>
    <property type="match status" value="1"/>
</dbReference>
<dbReference type="PRINTS" id="PR02062">
    <property type="entry name" value="CENTROSOME78"/>
</dbReference>
<proteinExistence type="predicted"/>
<organism evidence="2 3">
    <name type="scientific">Nezara viridula</name>
    <name type="common">Southern green stink bug</name>
    <name type="synonym">Cimex viridulus</name>
    <dbReference type="NCBI Taxonomy" id="85310"/>
    <lineage>
        <taxon>Eukaryota</taxon>
        <taxon>Metazoa</taxon>
        <taxon>Ecdysozoa</taxon>
        <taxon>Arthropoda</taxon>
        <taxon>Hexapoda</taxon>
        <taxon>Insecta</taxon>
        <taxon>Pterygota</taxon>
        <taxon>Neoptera</taxon>
        <taxon>Paraneoptera</taxon>
        <taxon>Hemiptera</taxon>
        <taxon>Heteroptera</taxon>
        <taxon>Panheteroptera</taxon>
        <taxon>Pentatomomorpha</taxon>
        <taxon>Pentatomoidea</taxon>
        <taxon>Pentatomidae</taxon>
        <taxon>Pentatominae</taxon>
        <taxon>Nezara</taxon>
    </lineage>
</organism>
<dbReference type="InterPro" id="IPR032675">
    <property type="entry name" value="LRR_dom_sf"/>
</dbReference>
<accession>A0A9P0HPY6</accession>
<protein>
    <submittedName>
        <fullName evidence="2">Uncharacterized protein</fullName>
    </submittedName>
</protein>
<keyword evidence="3" id="KW-1185">Reference proteome</keyword>
<evidence type="ECO:0000313" key="3">
    <source>
        <dbReference type="Proteomes" id="UP001152798"/>
    </source>
</evidence>
<evidence type="ECO:0000313" key="2">
    <source>
        <dbReference type="EMBL" id="CAH1406858.1"/>
    </source>
</evidence>
<evidence type="ECO:0000256" key="1">
    <source>
        <dbReference type="SAM" id="MobiDB-lite"/>
    </source>
</evidence>
<dbReference type="Pfam" id="PF13516">
    <property type="entry name" value="LRR_6"/>
    <property type="match status" value="1"/>
</dbReference>
<dbReference type="InterPro" id="IPR026212">
    <property type="entry name" value="Cep78"/>
</dbReference>
<dbReference type="SUPFAM" id="SSF52047">
    <property type="entry name" value="RNI-like"/>
    <property type="match status" value="1"/>
</dbReference>
<feature type="region of interest" description="Disordered" evidence="1">
    <location>
        <begin position="298"/>
        <end position="324"/>
    </location>
</feature>
<dbReference type="Proteomes" id="UP001152798">
    <property type="component" value="Chromosome 7"/>
</dbReference>